<evidence type="ECO:0000256" key="2">
    <source>
        <dbReference type="SAM" id="MobiDB-lite"/>
    </source>
</evidence>
<feature type="compositionally biased region" description="Basic and acidic residues" evidence="2">
    <location>
        <begin position="109"/>
        <end position="137"/>
    </location>
</feature>
<name>A0A1Q9DIX3_SYMMI</name>
<comment type="caution">
    <text evidence="3">The sequence shown here is derived from an EMBL/GenBank/DDBJ whole genome shotgun (WGS) entry which is preliminary data.</text>
</comment>
<feature type="compositionally biased region" description="Polar residues" evidence="2">
    <location>
        <begin position="304"/>
        <end position="323"/>
    </location>
</feature>
<accession>A0A1Q9DIX3</accession>
<feature type="compositionally biased region" description="Polar residues" evidence="2">
    <location>
        <begin position="259"/>
        <end position="269"/>
    </location>
</feature>
<feature type="region of interest" description="Disordered" evidence="2">
    <location>
        <begin position="222"/>
        <end position="323"/>
    </location>
</feature>
<feature type="compositionally biased region" description="Pro residues" evidence="2">
    <location>
        <begin position="232"/>
        <end position="244"/>
    </location>
</feature>
<evidence type="ECO:0000313" key="3">
    <source>
        <dbReference type="EMBL" id="OLP95137.1"/>
    </source>
</evidence>
<evidence type="ECO:0000313" key="4">
    <source>
        <dbReference type="Proteomes" id="UP000186817"/>
    </source>
</evidence>
<evidence type="ECO:0000256" key="1">
    <source>
        <dbReference type="SAM" id="Coils"/>
    </source>
</evidence>
<keyword evidence="1" id="KW-0175">Coiled coil</keyword>
<dbReference type="EMBL" id="LSRX01000515">
    <property type="protein sequence ID" value="OLP95137.1"/>
    <property type="molecule type" value="Genomic_DNA"/>
</dbReference>
<gene>
    <name evidence="3" type="ORF">AK812_SmicGene22749</name>
</gene>
<feature type="region of interest" description="Disordered" evidence="2">
    <location>
        <begin position="90"/>
        <end position="137"/>
    </location>
</feature>
<dbReference type="AlphaFoldDB" id="A0A1Q9DIX3"/>
<feature type="compositionally biased region" description="Low complexity" evidence="2">
    <location>
        <begin position="90"/>
        <end position="102"/>
    </location>
</feature>
<proteinExistence type="predicted"/>
<dbReference type="OrthoDB" id="427768at2759"/>
<feature type="compositionally biased region" description="Basic and acidic residues" evidence="2">
    <location>
        <begin position="245"/>
        <end position="258"/>
    </location>
</feature>
<organism evidence="3 4">
    <name type="scientific">Symbiodinium microadriaticum</name>
    <name type="common">Dinoflagellate</name>
    <name type="synonym">Zooxanthella microadriatica</name>
    <dbReference type="NCBI Taxonomy" id="2951"/>
    <lineage>
        <taxon>Eukaryota</taxon>
        <taxon>Sar</taxon>
        <taxon>Alveolata</taxon>
        <taxon>Dinophyceae</taxon>
        <taxon>Suessiales</taxon>
        <taxon>Symbiodiniaceae</taxon>
        <taxon>Symbiodinium</taxon>
    </lineage>
</organism>
<reference evidence="3 4" key="1">
    <citation type="submission" date="2016-02" db="EMBL/GenBank/DDBJ databases">
        <title>Genome analysis of coral dinoflagellate symbionts highlights evolutionary adaptations to a symbiotic lifestyle.</title>
        <authorList>
            <person name="Aranda M."/>
            <person name="Li Y."/>
            <person name="Liew Y.J."/>
            <person name="Baumgarten S."/>
            <person name="Simakov O."/>
            <person name="Wilson M."/>
            <person name="Piel J."/>
            <person name="Ashoor H."/>
            <person name="Bougouffa S."/>
            <person name="Bajic V.B."/>
            <person name="Ryu T."/>
            <person name="Ravasi T."/>
            <person name="Bayer T."/>
            <person name="Micklem G."/>
            <person name="Kim H."/>
            <person name="Bhak J."/>
            <person name="Lajeunesse T.C."/>
            <person name="Voolstra C.R."/>
        </authorList>
    </citation>
    <scope>NUCLEOTIDE SEQUENCE [LARGE SCALE GENOMIC DNA]</scope>
    <source>
        <strain evidence="3 4">CCMP2467</strain>
    </source>
</reference>
<keyword evidence="4" id="KW-1185">Reference proteome</keyword>
<protein>
    <submittedName>
        <fullName evidence="3">Uncharacterized protein</fullName>
    </submittedName>
</protein>
<sequence length="621" mass="68700">MSSCESLYRGMSYLQKQSDIATPTKVKVEKAEMPDDDDRFLGLSPETAELWKSLGDTPDSKALKEECLRTQGALKRGSVADPDLCSSFSSGSCGGSTTTETTQILPGGRVDHAVDASKKRPIEHDEHAGDSKRMKEERASMEKYIEEQMSNLRAQMQQELIQHQQALADARKQHEMMLQAEQEKQEQQLMMQRAEHEASMQEEKDHHEHNLCLLIEQASAAKAEAERVSKPAPTPKDAPCAPPKPDAHDVKAKLRAKMESQTPGPQTGQLALPKPSVAPPAPVVLDTPTQQAPPPTTRPPCTQHAVQTNSPPAQTQLAVQTSSPPAQTQLALQTNPAAQTALQGIGSGPFNSSTHPAAWGALYRITKAPDCMPEIRQAWDAGDFQRQNLLRDFIGSYSWKTEAEMRKPPLEWEDLYDPNIRKFLVLVRDDVESAEEKLQELQQEMAQMGLLSSDFELGDIMEELEGESTTDQPKPAANKKRLAEYPAVEGEETIQEYLGQYRRAVLSRKALLKCARERLEKDGAKGHDSLCQDGREEQGGHIKENDSEHVENVLTAFVEPGLFREKGGQTGEVTGITVEDVTFYLVPVLSIPVTCKNSQSTTWDGIPEQAFRTAVAKPWIV</sequence>
<feature type="compositionally biased region" description="Basic and acidic residues" evidence="2">
    <location>
        <begin position="193"/>
        <end position="207"/>
    </location>
</feature>
<feature type="region of interest" description="Disordered" evidence="2">
    <location>
        <begin position="179"/>
        <end position="207"/>
    </location>
</feature>
<feature type="coiled-coil region" evidence="1">
    <location>
        <begin position="424"/>
        <end position="451"/>
    </location>
</feature>
<dbReference type="Proteomes" id="UP000186817">
    <property type="component" value="Unassembled WGS sequence"/>
</dbReference>